<gene>
    <name evidence="2" type="ORF">CAEBREN_04283</name>
</gene>
<reference evidence="3" key="1">
    <citation type="submission" date="2011-07" db="EMBL/GenBank/DDBJ databases">
        <authorList>
            <consortium name="Caenorhabditis brenneri Sequencing and Analysis Consortium"/>
            <person name="Wilson R.K."/>
        </authorList>
    </citation>
    <scope>NUCLEOTIDE SEQUENCE [LARGE SCALE GENOMIC DNA]</scope>
    <source>
        <strain evidence="3">PB2801</strain>
    </source>
</reference>
<dbReference type="Proteomes" id="UP000008068">
    <property type="component" value="Unassembled WGS sequence"/>
</dbReference>
<dbReference type="eggNOG" id="KOG0399">
    <property type="taxonomic scope" value="Eukaryota"/>
</dbReference>
<dbReference type="OrthoDB" id="4327079at2759"/>
<sequence length="87" mass="9998">MILTMKPDIDNVDESSVTPLSKLERSVYLLRQQAVSSMKKQEVNCDVYSLSTSTDVYKGQFNSHQLFKYYDELTNSEYNTHSALVHS</sequence>
<evidence type="ECO:0000313" key="2">
    <source>
        <dbReference type="EMBL" id="EGT56842.1"/>
    </source>
</evidence>
<keyword evidence="3" id="KW-1185">Reference proteome</keyword>
<dbReference type="EMBL" id="GL379857">
    <property type="protein sequence ID" value="EGT56842.1"/>
    <property type="molecule type" value="Genomic_DNA"/>
</dbReference>
<dbReference type="AlphaFoldDB" id="G0NBC4"/>
<proteinExistence type="predicted"/>
<evidence type="ECO:0000259" key="1">
    <source>
        <dbReference type="Pfam" id="PF00310"/>
    </source>
</evidence>
<dbReference type="STRING" id="135651.G0NBC4"/>
<dbReference type="InParanoid" id="G0NBC4"/>
<evidence type="ECO:0000313" key="3">
    <source>
        <dbReference type="Proteomes" id="UP000008068"/>
    </source>
</evidence>
<accession>G0NBC4</accession>
<dbReference type="InterPro" id="IPR017932">
    <property type="entry name" value="GATase_2_dom"/>
</dbReference>
<dbReference type="InterPro" id="IPR029055">
    <property type="entry name" value="Ntn_hydrolases_N"/>
</dbReference>
<name>G0NBC4_CAEBE</name>
<dbReference type="SUPFAM" id="SSF56235">
    <property type="entry name" value="N-terminal nucleophile aminohydrolases (Ntn hydrolases)"/>
    <property type="match status" value="1"/>
</dbReference>
<organism evidence="3">
    <name type="scientific">Caenorhabditis brenneri</name>
    <name type="common">Nematode worm</name>
    <dbReference type="NCBI Taxonomy" id="135651"/>
    <lineage>
        <taxon>Eukaryota</taxon>
        <taxon>Metazoa</taxon>
        <taxon>Ecdysozoa</taxon>
        <taxon>Nematoda</taxon>
        <taxon>Chromadorea</taxon>
        <taxon>Rhabditida</taxon>
        <taxon>Rhabditina</taxon>
        <taxon>Rhabditomorpha</taxon>
        <taxon>Rhabditoidea</taxon>
        <taxon>Rhabditidae</taxon>
        <taxon>Peloderinae</taxon>
        <taxon>Caenorhabditis</taxon>
    </lineage>
</organism>
<feature type="domain" description="Glutamine amidotransferase type-2" evidence="1">
    <location>
        <begin position="18"/>
        <end position="87"/>
    </location>
</feature>
<dbReference type="Pfam" id="PF00310">
    <property type="entry name" value="GATase_2"/>
    <property type="match status" value="1"/>
</dbReference>
<protein>
    <recommendedName>
        <fullName evidence="1">Glutamine amidotransferase type-2 domain-containing protein</fullName>
    </recommendedName>
</protein>
<dbReference type="Gene3D" id="3.60.20.10">
    <property type="entry name" value="Glutamine Phosphoribosylpyrophosphate, subunit 1, domain 1"/>
    <property type="match status" value="1"/>
</dbReference>
<dbReference type="HOGENOM" id="CLU_2485326_0_0_1"/>